<reference evidence="1" key="3">
    <citation type="submission" date="2025-09" db="UniProtKB">
        <authorList>
            <consortium name="Ensembl"/>
        </authorList>
    </citation>
    <scope>IDENTIFICATION</scope>
</reference>
<evidence type="ECO:0000313" key="2">
    <source>
        <dbReference type="Proteomes" id="UP000314982"/>
    </source>
</evidence>
<reference evidence="2" key="1">
    <citation type="submission" date="2018-06" db="EMBL/GenBank/DDBJ databases">
        <title>Genome assembly of Danube salmon.</title>
        <authorList>
            <person name="Macqueen D.J."/>
            <person name="Gundappa M.K."/>
        </authorList>
    </citation>
    <scope>NUCLEOTIDE SEQUENCE [LARGE SCALE GENOMIC DNA]</scope>
</reference>
<dbReference type="GO" id="GO:0003676">
    <property type="term" value="F:nucleic acid binding"/>
    <property type="evidence" value="ECO:0007669"/>
    <property type="project" value="InterPro"/>
</dbReference>
<dbReference type="STRING" id="62062.ENSHHUP00000018290"/>
<dbReference type="Proteomes" id="UP000314982">
    <property type="component" value="Unassembled WGS sequence"/>
</dbReference>
<organism evidence="1 2">
    <name type="scientific">Hucho hucho</name>
    <name type="common">huchen</name>
    <dbReference type="NCBI Taxonomy" id="62062"/>
    <lineage>
        <taxon>Eukaryota</taxon>
        <taxon>Metazoa</taxon>
        <taxon>Chordata</taxon>
        <taxon>Craniata</taxon>
        <taxon>Vertebrata</taxon>
        <taxon>Euteleostomi</taxon>
        <taxon>Actinopterygii</taxon>
        <taxon>Neopterygii</taxon>
        <taxon>Teleostei</taxon>
        <taxon>Protacanthopterygii</taxon>
        <taxon>Salmoniformes</taxon>
        <taxon>Salmonidae</taxon>
        <taxon>Salmoninae</taxon>
        <taxon>Hucho</taxon>
    </lineage>
</organism>
<dbReference type="AlphaFoldDB" id="A0A4W5L3K1"/>
<sequence length="171" mass="18926">ERPLNRRTRNLLKNVDYLAVLFTTTSGASGDLLGSDETELEQLVWQLVDLKNKKLGKVNEVLIRPEHSDLAEDCLGEREDSEESVSTVTGLEHALNQFHLRLTNEVNSLGAGTSVCVCTDGQLHIRQVLHPEAAGKVRVQAGRAGRTITSTRTVWCSQNHKEMCYVSSSVK</sequence>
<dbReference type="InterPro" id="IPR036397">
    <property type="entry name" value="RNaseH_sf"/>
</dbReference>
<reference evidence="1" key="2">
    <citation type="submission" date="2025-08" db="UniProtKB">
        <authorList>
            <consortium name="Ensembl"/>
        </authorList>
    </citation>
    <scope>IDENTIFICATION</scope>
</reference>
<keyword evidence="2" id="KW-1185">Reference proteome</keyword>
<name>A0A4W5L3K1_9TELE</name>
<proteinExistence type="predicted"/>
<accession>A0A4W5L3K1</accession>
<dbReference type="Ensembl" id="ENSHHUT00000018949.1">
    <property type="protein sequence ID" value="ENSHHUP00000018290.1"/>
    <property type="gene ID" value="ENSHHUG00000011389.1"/>
</dbReference>
<protein>
    <submittedName>
        <fullName evidence="1">Uncharacterized protein</fullName>
    </submittedName>
</protein>
<dbReference type="Gene3D" id="3.30.420.10">
    <property type="entry name" value="Ribonuclease H-like superfamily/Ribonuclease H"/>
    <property type="match status" value="1"/>
</dbReference>
<dbReference type="GeneTree" id="ENSGT00940000159511"/>
<evidence type="ECO:0000313" key="1">
    <source>
        <dbReference type="Ensembl" id="ENSHHUP00000018290.1"/>
    </source>
</evidence>